<feature type="domain" description="Zn(2)-C6 fungal-type" evidence="6">
    <location>
        <begin position="20"/>
        <end position="71"/>
    </location>
</feature>
<dbReference type="GO" id="GO:0000976">
    <property type="term" value="F:transcription cis-regulatory region binding"/>
    <property type="evidence" value="ECO:0007669"/>
    <property type="project" value="TreeGrafter"/>
</dbReference>
<dbReference type="GO" id="GO:0005634">
    <property type="term" value="C:nucleus"/>
    <property type="evidence" value="ECO:0007669"/>
    <property type="project" value="UniProtKB-SubCell"/>
</dbReference>
<reference evidence="7" key="2">
    <citation type="submission" date="2020-05" db="EMBL/GenBank/DDBJ databases">
        <authorList>
            <person name="Kim H.-S."/>
            <person name="Proctor R.H."/>
            <person name="Brown D.W."/>
        </authorList>
    </citation>
    <scope>NUCLEOTIDE SEQUENCE</scope>
    <source>
        <strain evidence="7">NRRL 22465</strain>
    </source>
</reference>
<dbReference type="Proteomes" id="UP000635477">
    <property type="component" value="Unassembled WGS sequence"/>
</dbReference>
<organism evidence="7 8">
    <name type="scientific">Fusarium zealandicum</name>
    <dbReference type="NCBI Taxonomy" id="1053134"/>
    <lineage>
        <taxon>Eukaryota</taxon>
        <taxon>Fungi</taxon>
        <taxon>Dikarya</taxon>
        <taxon>Ascomycota</taxon>
        <taxon>Pezizomycotina</taxon>
        <taxon>Sordariomycetes</taxon>
        <taxon>Hypocreomycetidae</taxon>
        <taxon>Hypocreales</taxon>
        <taxon>Nectriaceae</taxon>
        <taxon>Fusarium</taxon>
        <taxon>Fusarium staphyleae species complex</taxon>
    </lineage>
</organism>
<dbReference type="InterPro" id="IPR001138">
    <property type="entry name" value="Zn2Cys6_DnaBD"/>
</dbReference>
<dbReference type="SUPFAM" id="SSF57701">
    <property type="entry name" value="Zn2/Cys6 DNA-binding domain"/>
    <property type="match status" value="1"/>
</dbReference>
<dbReference type="SMART" id="SM00066">
    <property type="entry name" value="GAL4"/>
    <property type="match status" value="1"/>
</dbReference>
<dbReference type="GO" id="GO:0008270">
    <property type="term" value="F:zinc ion binding"/>
    <property type="evidence" value="ECO:0007669"/>
    <property type="project" value="InterPro"/>
</dbReference>
<dbReference type="Gene3D" id="4.10.240.10">
    <property type="entry name" value="Zn(2)-C6 fungal-type DNA-binding domain"/>
    <property type="match status" value="1"/>
</dbReference>
<evidence type="ECO:0000256" key="1">
    <source>
        <dbReference type="ARBA" id="ARBA00004123"/>
    </source>
</evidence>
<keyword evidence="8" id="KW-1185">Reference proteome</keyword>
<keyword evidence="2" id="KW-0805">Transcription regulation</keyword>
<dbReference type="AlphaFoldDB" id="A0A8H4XHS0"/>
<sequence length="639" mass="72058">MEFCLVTHDGAGAGAEEPPSQRSRACTSCARLKMKCQWPSSGAGRSESSCSRCSRMKLDCQVPESRQRKKRGKGTRVAQLEKKIDGIVSLLAASQRKGLSPLTPESPQECHAHQQTLVAEESVTTDMAMDHGGASIEVGDDVPKDFSEMELFPGFRMSHEEAMKRFDVYRRDYSPQFGFVPIPDSMSSHELYAESRILYWTILATVSPLQDKVQLEFKAWFRRYLAEHVIIRQEKSIDILQAILVFLAWNDYHFYGELQVTNIVHLALALVVDLRLDRPAGAILAGPRSLLGDAWSSMGKPIGKAKTDQTLQEKRTVLGVYHITALLSSFFKKCSPLQWTNHLAQCCDSLTGTCEYESDMYIVALVKMQHLADRALSIMPPIDCLDRSGPIFQAPIAMAMDNICSELERFSKFQPDVVRQHNGFWAHYHSLIVRIYEPIIMMKTASVSTSELPLSEPVQRSAHLWKCLEAVADFHAHHLSIPAAEISALPVPINCVLAFCTVTASRLALHDNSPDWDTGMARRRLNLLEVLKGMSDQYEEADKQALNLDRRRRVMEDGSSVFLKCGFKVRWIRQWYASKVPQEQQMEQPQTMEEPSRVMAPTPDWATSFQFDDEFWVDLMSGYDVEALDAAMANVAPVQ</sequence>
<dbReference type="PANTHER" id="PTHR31845">
    <property type="entry name" value="FINGER DOMAIN PROTEIN, PUTATIVE-RELATED"/>
    <property type="match status" value="1"/>
</dbReference>
<dbReference type="InterPro" id="IPR051089">
    <property type="entry name" value="prtT"/>
</dbReference>
<dbReference type="OrthoDB" id="5217604at2759"/>
<gene>
    <name evidence="7" type="ORF">FZEAL_8351</name>
</gene>
<dbReference type="GO" id="GO:0000981">
    <property type="term" value="F:DNA-binding transcription factor activity, RNA polymerase II-specific"/>
    <property type="evidence" value="ECO:0007669"/>
    <property type="project" value="InterPro"/>
</dbReference>
<reference evidence="7" key="1">
    <citation type="journal article" date="2020" name="BMC Genomics">
        <title>Correction to: Identification and distribution of gene clusters required for synthesis of sphingolipid metabolism inhibitors in diverse species of the filamentous fungus Fusarium.</title>
        <authorList>
            <person name="Kim H.S."/>
            <person name="Lohmar J.M."/>
            <person name="Busman M."/>
            <person name="Brown D.W."/>
            <person name="Naumann T.A."/>
            <person name="Divon H.H."/>
            <person name="Lysoe E."/>
            <person name="Uhlig S."/>
            <person name="Proctor R.H."/>
        </authorList>
    </citation>
    <scope>NUCLEOTIDE SEQUENCE</scope>
    <source>
        <strain evidence="7">NRRL 22465</strain>
    </source>
</reference>
<accession>A0A8H4XHS0</accession>
<keyword evidence="5" id="KW-0539">Nucleus</keyword>
<comment type="subcellular location">
    <subcellularLocation>
        <location evidence="1">Nucleus</location>
    </subcellularLocation>
</comment>
<dbReference type="InterPro" id="IPR036864">
    <property type="entry name" value="Zn2-C6_fun-type_DNA-bd_sf"/>
</dbReference>
<proteinExistence type="predicted"/>
<comment type="caution">
    <text evidence="7">The sequence shown here is derived from an EMBL/GenBank/DDBJ whole genome shotgun (WGS) entry which is preliminary data.</text>
</comment>
<evidence type="ECO:0000256" key="2">
    <source>
        <dbReference type="ARBA" id="ARBA00023015"/>
    </source>
</evidence>
<evidence type="ECO:0000259" key="6">
    <source>
        <dbReference type="SMART" id="SM00066"/>
    </source>
</evidence>
<keyword evidence="3" id="KW-0238">DNA-binding</keyword>
<evidence type="ECO:0000256" key="5">
    <source>
        <dbReference type="ARBA" id="ARBA00023242"/>
    </source>
</evidence>
<dbReference type="PANTHER" id="PTHR31845:SF10">
    <property type="entry name" value="ZN(II)2CYS6 TRANSCRIPTION FACTOR (EUROFUNG)"/>
    <property type="match status" value="1"/>
</dbReference>
<evidence type="ECO:0000256" key="3">
    <source>
        <dbReference type="ARBA" id="ARBA00023125"/>
    </source>
</evidence>
<protein>
    <recommendedName>
        <fullName evidence="6">Zn(2)-C6 fungal-type domain-containing protein</fullName>
    </recommendedName>
</protein>
<evidence type="ECO:0000256" key="4">
    <source>
        <dbReference type="ARBA" id="ARBA00023163"/>
    </source>
</evidence>
<evidence type="ECO:0000313" key="8">
    <source>
        <dbReference type="Proteomes" id="UP000635477"/>
    </source>
</evidence>
<dbReference type="EMBL" id="JABEYC010000707">
    <property type="protein sequence ID" value="KAF4974797.1"/>
    <property type="molecule type" value="Genomic_DNA"/>
</dbReference>
<name>A0A8H4XHS0_9HYPO</name>
<evidence type="ECO:0000313" key="7">
    <source>
        <dbReference type="EMBL" id="KAF4974797.1"/>
    </source>
</evidence>
<keyword evidence="4" id="KW-0804">Transcription</keyword>